<dbReference type="Proteomes" id="UP000818029">
    <property type="component" value="Chromosome D01"/>
</dbReference>
<dbReference type="GeneID" id="107945918"/>
<evidence type="ECO:0000313" key="2">
    <source>
        <dbReference type="RefSeq" id="XP_040942310.1"/>
    </source>
</evidence>
<gene>
    <name evidence="2" type="primary">LOC107945918</name>
</gene>
<reference evidence="1" key="1">
    <citation type="journal article" date="2020" name="Nat. Genet.">
        <title>Genomic diversifications of five Gossypium allopolyploid species and their impact on cotton improvement.</title>
        <authorList>
            <person name="Chen Z.J."/>
            <person name="Sreedasyam A."/>
            <person name="Ando A."/>
            <person name="Song Q."/>
            <person name="De Santiago L.M."/>
            <person name="Hulse-Kemp A.M."/>
            <person name="Ding M."/>
            <person name="Ye W."/>
            <person name="Kirkbride R.C."/>
            <person name="Jenkins J."/>
            <person name="Plott C."/>
            <person name="Lovell J."/>
            <person name="Lin Y.M."/>
            <person name="Vaughn R."/>
            <person name="Liu B."/>
            <person name="Simpson S."/>
            <person name="Scheffler B.E."/>
            <person name="Wen L."/>
            <person name="Saski C.A."/>
            <person name="Grover C.E."/>
            <person name="Hu G."/>
            <person name="Conover J.L."/>
            <person name="Carlson J.W."/>
            <person name="Shu S."/>
            <person name="Boston L.B."/>
            <person name="Williams M."/>
            <person name="Peterson D.G."/>
            <person name="McGee K."/>
            <person name="Jones D.C."/>
            <person name="Wendel J.F."/>
            <person name="Stelly D.M."/>
            <person name="Grimwood J."/>
            <person name="Schmutz J."/>
        </authorList>
    </citation>
    <scope>NUCLEOTIDE SEQUENCE [LARGE SCALE GENOMIC DNA]</scope>
    <source>
        <strain evidence="1">cv. TM-1</strain>
    </source>
</reference>
<proteinExistence type="predicted"/>
<accession>A0ABM2ZKK5</accession>
<sequence>MEQHRPNVNLFSRRKNQGSCWEAAKVAKLKAGSNQYQTVGFSSEVFPPATYDEETSSEVVPSSSSVSLSDQDLNMQNQNGSDLQFNHGHFWELVQALQAVDSTKDQRTIISYVSKLRVYLGKFAFIIGAGIKECLQKKPADQEDNFSRDAINMFDLMKRLHSQLEPSYTFWRIMKIMHLMKLVTTVTWKREVVRVRKVVRARSQLQKSLSIRNPKGTIILRKNKSGGQKPE</sequence>
<reference evidence="2" key="2">
    <citation type="submission" date="2025-08" db="UniProtKB">
        <authorList>
            <consortium name="RefSeq"/>
        </authorList>
    </citation>
    <scope>IDENTIFICATION</scope>
</reference>
<name>A0ABM2ZKK5_GOSHI</name>
<dbReference type="RefSeq" id="XP_040942310.1">
    <property type="nucleotide sequence ID" value="XM_041086376.1"/>
</dbReference>
<organism evidence="1 2">
    <name type="scientific">Gossypium hirsutum</name>
    <name type="common">Upland cotton</name>
    <name type="synonym">Gossypium mexicanum</name>
    <dbReference type="NCBI Taxonomy" id="3635"/>
    <lineage>
        <taxon>Eukaryota</taxon>
        <taxon>Viridiplantae</taxon>
        <taxon>Streptophyta</taxon>
        <taxon>Embryophyta</taxon>
        <taxon>Tracheophyta</taxon>
        <taxon>Spermatophyta</taxon>
        <taxon>Magnoliopsida</taxon>
        <taxon>eudicotyledons</taxon>
        <taxon>Gunneridae</taxon>
        <taxon>Pentapetalae</taxon>
        <taxon>rosids</taxon>
        <taxon>malvids</taxon>
        <taxon>Malvales</taxon>
        <taxon>Malvaceae</taxon>
        <taxon>Malvoideae</taxon>
        <taxon>Gossypium</taxon>
    </lineage>
</organism>
<keyword evidence="1" id="KW-1185">Reference proteome</keyword>
<evidence type="ECO:0000313" key="1">
    <source>
        <dbReference type="Proteomes" id="UP000818029"/>
    </source>
</evidence>
<protein>
    <submittedName>
        <fullName evidence="2">Uncharacterized protein</fullName>
    </submittedName>
</protein>